<comment type="caution">
    <text evidence="2">The sequence shown here is derived from an EMBL/GenBank/DDBJ whole genome shotgun (WGS) entry which is preliminary data.</text>
</comment>
<dbReference type="InterPro" id="IPR053772">
    <property type="entry name" value="At1g61320/At1g61330-like"/>
</dbReference>
<name>A0A3L6QIH6_PANMI</name>
<gene>
    <name evidence="2" type="ORF">C2845_PM12G03380</name>
</gene>
<dbReference type="AlphaFoldDB" id="A0A3L6QIH6"/>
<evidence type="ECO:0000313" key="2">
    <source>
        <dbReference type="EMBL" id="RLM80463.1"/>
    </source>
</evidence>
<dbReference type="InterPro" id="IPR055357">
    <property type="entry name" value="LRR_At1g61320_AtMIF1"/>
</dbReference>
<dbReference type="Proteomes" id="UP000275267">
    <property type="component" value="Unassembled WGS sequence"/>
</dbReference>
<dbReference type="OrthoDB" id="670821at2759"/>
<organism evidence="2 3">
    <name type="scientific">Panicum miliaceum</name>
    <name type="common">Proso millet</name>
    <name type="synonym">Broomcorn millet</name>
    <dbReference type="NCBI Taxonomy" id="4540"/>
    <lineage>
        <taxon>Eukaryota</taxon>
        <taxon>Viridiplantae</taxon>
        <taxon>Streptophyta</taxon>
        <taxon>Embryophyta</taxon>
        <taxon>Tracheophyta</taxon>
        <taxon>Spermatophyta</taxon>
        <taxon>Magnoliopsida</taxon>
        <taxon>Liliopsida</taxon>
        <taxon>Poales</taxon>
        <taxon>Poaceae</taxon>
        <taxon>PACMAD clade</taxon>
        <taxon>Panicoideae</taxon>
        <taxon>Panicodae</taxon>
        <taxon>Paniceae</taxon>
        <taxon>Panicinae</taxon>
        <taxon>Panicum</taxon>
        <taxon>Panicum sect. Panicum</taxon>
    </lineage>
</organism>
<keyword evidence="3" id="KW-1185">Reference proteome</keyword>
<dbReference type="Pfam" id="PF23622">
    <property type="entry name" value="LRR_At1g61320_AtMIF1"/>
    <property type="match status" value="1"/>
</dbReference>
<sequence length="164" mass="18506">MKSSDICSALAYMFTELPSTLRYLETLSLTSEELKRATVPNRLGLNFLYLRHVRLELNFVFLGFGADVLDLACLLQAAPIMEKLETHMLMDHKLRRYDGELRSLPSHPHSHLNLVSITVFYGQKAQLELALHILRNSATLKAMKIDPKPTVAGIHGSLFMKDGL</sequence>
<evidence type="ECO:0000313" key="3">
    <source>
        <dbReference type="Proteomes" id="UP000275267"/>
    </source>
</evidence>
<evidence type="ECO:0000259" key="1">
    <source>
        <dbReference type="Pfam" id="PF23622"/>
    </source>
</evidence>
<dbReference type="STRING" id="4540.A0A3L6QIH6"/>
<dbReference type="PANTHER" id="PTHR34145">
    <property type="entry name" value="OS02G0105600 PROTEIN"/>
    <property type="match status" value="1"/>
</dbReference>
<protein>
    <recommendedName>
        <fullName evidence="1">At1g61320/AtMIF1 LRR domain-containing protein</fullName>
    </recommendedName>
</protein>
<feature type="domain" description="At1g61320/AtMIF1 LRR" evidence="1">
    <location>
        <begin position="7"/>
        <end position="147"/>
    </location>
</feature>
<dbReference type="PANTHER" id="PTHR34145:SF61">
    <property type="entry name" value="OS07G0161500 PROTEIN"/>
    <property type="match status" value="1"/>
</dbReference>
<reference evidence="3" key="1">
    <citation type="journal article" date="2019" name="Nat. Commun.">
        <title>The genome of broomcorn millet.</title>
        <authorList>
            <person name="Zou C."/>
            <person name="Miki D."/>
            <person name="Li D."/>
            <person name="Tang Q."/>
            <person name="Xiao L."/>
            <person name="Rajput S."/>
            <person name="Deng P."/>
            <person name="Jia W."/>
            <person name="Huang R."/>
            <person name="Zhang M."/>
            <person name="Sun Y."/>
            <person name="Hu J."/>
            <person name="Fu X."/>
            <person name="Schnable P.S."/>
            <person name="Li F."/>
            <person name="Zhang H."/>
            <person name="Feng B."/>
            <person name="Zhu X."/>
            <person name="Liu R."/>
            <person name="Schnable J.C."/>
            <person name="Zhu J.-K."/>
            <person name="Zhang H."/>
        </authorList>
    </citation>
    <scope>NUCLEOTIDE SEQUENCE [LARGE SCALE GENOMIC DNA]</scope>
</reference>
<proteinExistence type="predicted"/>
<accession>A0A3L6QIH6</accession>
<dbReference type="EMBL" id="PQIB02000012">
    <property type="protein sequence ID" value="RLM80463.1"/>
    <property type="molecule type" value="Genomic_DNA"/>
</dbReference>